<keyword evidence="2" id="KW-1133">Transmembrane helix</keyword>
<proteinExistence type="inferred from homology"/>
<protein>
    <submittedName>
        <fullName evidence="4">CPBP family intramembrane metalloprotease</fullName>
    </submittedName>
</protein>
<name>A0A6G7BEA3_9LACO</name>
<dbReference type="PROSITE" id="PS51257">
    <property type="entry name" value="PROKAR_LIPOPROTEIN"/>
    <property type="match status" value="1"/>
</dbReference>
<keyword evidence="2" id="KW-0472">Membrane</keyword>
<feature type="transmembrane region" description="Helical" evidence="2">
    <location>
        <begin position="159"/>
        <end position="176"/>
    </location>
</feature>
<dbReference type="GO" id="GO:0080120">
    <property type="term" value="P:CAAX-box protein maturation"/>
    <property type="evidence" value="ECO:0007669"/>
    <property type="project" value="UniProtKB-ARBA"/>
</dbReference>
<dbReference type="GO" id="GO:0006508">
    <property type="term" value="P:proteolysis"/>
    <property type="evidence" value="ECO:0007669"/>
    <property type="project" value="UniProtKB-KW"/>
</dbReference>
<feature type="transmembrane region" description="Helical" evidence="2">
    <location>
        <begin position="17"/>
        <end position="35"/>
    </location>
</feature>
<keyword evidence="4" id="KW-0378">Hydrolase</keyword>
<organism evidence="4 5">
    <name type="scientific">Lactobacillus iners</name>
    <dbReference type="NCBI Taxonomy" id="147802"/>
    <lineage>
        <taxon>Bacteria</taxon>
        <taxon>Bacillati</taxon>
        <taxon>Bacillota</taxon>
        <taxon>Bacilli</taxon>
        <taxon>Lactobacillales</taxon>
        <taxon>Lactobacillaceae</taxon>
        <taxon>Lactobacillus</taxon>
    </lineage>
</organism>
<dbReference type="GO" id="GO:0004175">
    <property type="term" value="F:endopeptidase activity"/>
    <property type="evidence" value="ECO:0007669"/>
    <property type="project" value="UniProtKB-ARBA"/>
</dbReference>
<dbReference type="Proteomes" id="UP000501676">
    <property type="component" value="Chromosome"/>
</dbReference>
<dbReference type="GO" id="GO:0008237">
    <property type="term" value="F:metallopeptidase activity"/>
    <property type="evidence" value="ECO:0007669"/>
    <property type="project" value="UniProtKB-KW"/>
</dbReference>
<evidence type="ECO:0000256" key="2">
    <source>
        <dbReference type="SAM" id="Phobius"/>
    </source>
</evidence>
<dbReference type="EMBL" id="CP049228">
    <property type="protein sequence ID" value="QIH24287.1"/>
    <property type="molecule type" value="Genomic_DNA"/>
</dbReference>
<evidence type="ECO:0000313" key="5">
    <source>
        <dbReference type="Proteomes" id="UP000501676"/>
    </source>
</evidence>
<evidence type="ECO:0000259" key="3">
    <source>
        <dbReference type="Pfam" id="PF02517"/>
    </source>
</evidence>
<dbReference type="InterPro" id="IPR003675">
    <property type="entry name" value="Rce1/LyrA-like_dom"/>
</dbReference>
<keyword evidence="2" id="KW-0812">Transmembrane</keyword>
<dbReference type="AlphaFoldDB" id="A0A6G7BEA3"/>
<accession>A0A6G7BEA3</accession>
<dbReference type="GeneID" id="93221985"/>
<comment type="similarity">
    <text evidence="1">Belongs to the UPF0177 family.</text>
</comment>
<feature type="transmembrane region" description="Helical" evidence="2">
    <location>
        <begin position="124"/>
        <end position="152"/>
    </location>
</feature>
<dbReference type="Pfam" id="PF02517">
    <property type="entry name" value="Rce1-like"/>
    <property type="match status" value="1"/>
</dbReference>
<sequence>MKTVNTPKSFQGNIVRYSVYLVIYLFLYACIYQVIHIARVNWLIDIPILIFVLLGLFFYTRRYNKEQRYFEKKTEITLASDYKLIVGATILLIAFRLLIAYFQFKKYVPFTGNQLFYLQHENNDLFWLLIIYQGLFLSIMQQFLGIGFFFNYFFRKQTFFHAMVGILMSALFFAFLNLQFSLLWFIINFAFGYFLALFYLYSQSFLWTIYFAILNSIFWIILL</sequence>
<dbReference type="RefSeq" id="WP_050774542.1">
    <property type="nucleotide sequence ID" value="NZ_CP049226.1"/>
</dbReference>
<feature type="domain" description="CAAX prenyl protease 2/Lysostaphin resistance protein A-like" evidence="3">
    <location>
        <begin position="125"/>
        <end position="215"/>
    </location>
</feature>
<feature type="transmembrane region" description="Helical" evidence="2">
    <location>
        <begin position="205"/>
        <end position="222"/>
    </location>
</feature>
<keyword evidence="4" id="KW-0482">Metalloprotease</keyword>
<evidence type="ECO:0000313" key="4">
    <source>
        <dbReference type="EMBL" id="QIH24287.1"/>
    </source>
</evidence>
<evidence type="ECO:0000256" key="1">
    <source>
        <dbReference type="ARBA" id="ARBA00009067"/>
    </source>
</evidence>
<keyword evidence="4" id="KW-0645">Protease</keyword>
<gene>
    <name evidence="4" type="ORF">G6Z83_06345</name>
</gene>
<feature type="transmembrane region" description="Helical" evidence="2">
    <location>
        <begin position="82"/>
        <end position="104"/>
    </location>
</feature>
<feature type="transmembrane region" description="Helical" evidence="2">
    <location>
        <begin position="41"/>
        <end position="61"/>
    </location>
</feature>
<reference evidence="4 5" key="1">
    <citation type="submission" date="2020-02" db="EMBL/GenBank/DDBJ databases">
        <title>Complete genome sequences of six Lactobacillus iners strains isolated from the human vagina.</title>
        <authorList>
            <person name="France M.T."/>
            <person name="Rutt L."/>
            <person name="Narina S."/>
            <person name="Arbaugh S."/>
            <person name="Humphrys M.S."/>
            <person name="Ma B."/>
            <person name="Hayward M.R."/>
            <person name="Relman D."/>
            <person name="Kwon D.S."/>
            <person name="Ravel J."/>
        </authorList>
    </citation>
    <scope>NUCLEOTIDE SEQUENCE [LARGE SCALE GENOMIC DNA]</scope>
    <source>
        <strain evidence="4 5">C0210C1</strain>
    </source>
</reference>
<feature type="transmembrane region" description="Helical" evidence="2">
    <location>
        <begin position="182"/>
        <end position="200"/>
    </location>
</feature>